<gene>
    <name evidence="2" type="ORF">PIIN_05698</name>
</gene>
<keyword evidence="3" id="KW-1185">Reference proteome</keyword>
<evidence type="ECO:0000313" key="2">
    <source>
        <dbReference type="EMBL" id="CCA71763.1"/>
    </source>
</evidence>
<feature type="compositionally biased region" description="Polar residues" evidence="1">
    <location>
        <begin position="50"/>
        <end position="61"/>
    </location>
</feature>
<evidence type="ECO:0000256" key="1">
    <source>
        <dbReference type="SAM" id="MobiDB-lite"/>
    </source>
</evidence>
<feature type="compositionally biased region" description="Gly residues" evidence="1">
    <location>
        <begin position="62"/>
        <end position="71"/>
    </location>
</feature>
<accession>G4TKC0</accession>
<proteinExistence type="predicted"/>
<sequence>MPSPQEALRESHNNDGACYFYAWCFDMRGNQVVITGPSKHAATVRGVDAASSTRSSGLTEGSSGGQRGPLT</sequence>
<comment type="caution">
    <text evidence="2">The sequence shown here is derived from an EMBL/GenBank/DDBJ whole genome shotgun (WGS) entry which is preliminary data.</text>
</comment>
<dbReference type="InParanoid" id="G4TKC0"/>
<name>G4TKC0_SERID</name>
<reference evidence="2 3" key="1">
    <citation type="journal article" date="2011" name="PLoS Pathog.">
        <title>Endophytic Life Strategies Decoded by Genome and Transcriptome Analyses of the Mutualistic Root Symbiont Piriformospora indica.</title>
        <authorList>
            <person name="Zuccaro A."/>
            <person name="Lahrmann U."/>
            <person name="Guldener U."/>
            <person name="Langen G."/>
            <person name="Pfiffi S."/>
            <person name="Biedenkopf D."/>
            <person name="Wong P."/>
            <person name="Samans B."/>
            <person name="Grimm C."/>
            <person name="Basiewicz M."/>
            <person name="Murat C."/>
            <person name="Martin F."/>
            <person name="Kogel K.H."/>
        </authorList>
    </citation>
    <scope>NUCLEOTIDE SEQUENCE [LARGE SCALE GENOMIC DNA]</scope>
    <source>
        <strain evidence="2 3">DSM 11827</strain>
    </source>
</reference>
<feature type="region of interest" description="Disordered" evidence="1">
    <location>
        <begin position="45"/>
        <end position="71"/>
    </location>
</feature>
<dbReference type="Proteomes" id="UP000007148">
    <property type="component" value="Unassembled WGS sequence"/>
</dbReference>
<evidence type="ECO:0000313" key="3">
    <source>
        <dbReference type="Proteomes" id="UP000007148"/>
    </source>
</evidence>
<dbReference type="AlphaFoldDB" id="G4TKC0"/>
<dbReference type="HOGENOM" id="CLU_2740954_0_0_1"/>
<dbReference type="EMBL" id="CAFZ01000134">
    <property type="protein sequence ID" value="CCA71763.1"/>
    <property type="molecule type" value="Genomic_DNA"/>
</dbReference>
<organism evidence="2 3">
    <name type="scientific">Serendipita indica (strain DSM 11827)</name>
    <name type="common">Root endophyte fungus</name>
    <name type="synonym">Piriformospora indica</name>
    <dbReference type="NCBI Taxonomy" id="1109443"/>
    <lineage>
        <taxon>Eukaryota</taxon>
        <taxon>Fungi</taxon>
        <taxon>Dikarya</taxon>
        <taxon>Basidiomycota</taxon>
        <taxon>Agaricomycotina</taxon>
        <taxon>Agaricomycetes</taxon>
        <taxon>Sebacinales</taxon>
        <taxon>Serendipitaceae</taxon>
        <taxon>Serendipita</taxon>
    </lineage>
</organism>
<protein>
    <submittedName>
        <fullName evidence="2">Uncharacterized protein</fullName>
    </submittedName>
</protein>